<organism evidence="1 2">
    <name type="scientific">Mycolicibacterium fallax</name>
    <name type="common">Mycobacterium fallax</name>
    <dbReference type="NCBI Taxonomy" id="1793"/>
    <lineage>
        <taxon>Bacteria</taxon>
        <taxon>Bacillati</taxon>
        <taxon>Actinomycetota</taxon>
        <taxon>Actinomycetes</taxon>
        <taxon>Mycobacteriales</taxon>
        <taxon>Mycobacteriaceae</taxon>
        <taxon>Mycolicibacterium</taxon>
    </lineage>
</organism>
<accession>A0A1X1QZX9</accession>
<name>A0A1X1QZX9_MYCFA</name>
<keyword evidence="2" id="KW-1185">Reference proteome</keyword>
<proteinExistence type="predicted"/>
<dbReference type="Proteomes" id="UP000193484">
    <property type="component" value="Unassembled WGS sequence"/>
</dbReference>
<dbReference type="EMBL" id="LQOJ01000069">
    <property type="protein sequence ID" value="ORU97250.1"/>
    <property type="molecule type" value="Genomic_DNA"/>
</dbReference>
<sequence>MNTQPHPERVARLLLTTPLPAGVDAAAVVQLVDAGASRRAVHAAVAELVAAAWASAGREAAAAQRPRDVKAAVERLRGIAQLELLLGLAPETDPEPDPAPDPEPVSEPAARSWEVA</sequence>
<evidence type="ECO:0000313" key="1">
    <source>
        <dbReference type="EMBL" id="ORU97250.1"/>
    </source>
</evidence>
<protein>
    <submittedName>
        <fullName evidence="1">Uncharacterized protein</fullName>
    </submittedName>
</protein>
<evidence type="ECO:0000313" key="2">
    <source>
        <dbReference type="Proteomes" id="UP000193484"/>
    </source>
</evidence>
<dbReference type="RefSeq" id="WP_085100153.1">
    <property type="nucleotide sequence ID" value="NZ_AP022603.1"/>
</dbReference>
<gene>
    <name evidence="1" type="ORF">AWC04_18375</name>
</gene>
<dbReference type="AlphaFoldDB" id="A0A1X1QZX9"/>
<reference evidence="1 2" key="1">
    <citation type="submission" date="2016-01" db="EMBL/GenBank/DDBJ databases">
        <title>The new phylogeny of the genus Mycobacterium.</title>
        <authorList>
            <person name="Tarcisio F."/>
            <person name="Conor M."/>
            <person name="Antonella G."/>
            <person name="Elisabetta G."/>
            <person name="Giulia F.S."/>
            <person name="Sara T."/>
            <person name="Anna F."/>
            <person name="Clotilde B."/>
            <person name="Roberto B."/>
            <person name="Veronica D.S."/>
            <person name="Fabio R."/>
            <person name="Monica P."/>
            <person name="Olivier J."/>
            <person name="Enrico T."/>
            <person name="Nicola S."/>
        </authorList>
    </citation>
    <scope>NUCLEOTIDE SEQUENCE [LARGE SCALE GENOMIC DNA]</scope>
    <source>
        <strain evidence="1 2">DSM 44179</strain>
    </source>
</reference>
<dbReference type="STRING" id="1793.AWC04_18375"/>
<comment type="caution">
    <text evidence="1">The sequence shown here is derived from an EMBL/GenBank/DDBJ whole genome shotgun (WGS) entry which is preliminary data.</text>
</comment>